<protein>
    <recommendedName>
        <fullName evidence="2">Methyltransferase domain-containing protein</fullName>
    </recommendedName>
</protein>
<dbReference type="CDD" id="cd02440">
    <property type="entry name" value="AdoMet_MTases"/>
    <property type="match status" value="1"/>
</dbReference>
<dbReference type="InterPro" id="IPR029063">
    <property type="entry name" value="SAM-dependent_MTases_sf"/>
</dbReference>
<dbReference type="Pfam" id="PF13649">
    <property type="entry name" value="Methyltransf_25"/>
    <property type="match status" value="1"/>
</dbReference>
<dbReference type="AlphaFoldDB" id="A0A382FAI2"/>
<dbReference type="PANTHER" id="PTHR43861:SF3">
    <property type="entry name" value="PUTATIVE (AFU_ORTHOLOGUE AFUA_2G14390)-RELATED"/>
    <property type="match status" value="1"/>
</dbReference>
<reference evidence="3" key="1">
    <citation type="submission" date="2018-05" db="EMBL/GenBank/DDBJ databases">
        <authorList>
            <person name="Lanie J.A."/>
            <person name="Ng W.-L."/>
            <person name="Kazmierczak K.M."/>
            <person name="Andrzejewski T.M."/>
            <person name="Davidsen T.M."/>
            <person name="Wayne K.J."/>
            <person name="Tettelin H."/>
            <person name="Glass J.I."/>
            <person name="Rusch D."/>
            <person name="Podicherti R."/>
            <person name="Tsui H.-C.T."/>
            <person name="Winkler M.E."/>
        </authorList>
    </citation>
    <scope>NUCLEOTIDE SEQUENCE</scope>
</reference>
<organism evidence="3">
    <name type="scientific">marine metagenome</name>
    <dbReference type="NCBI Taxonomy" id="408172"/>
    <lineage>
        <taxon>unclassified sequences</taxon>
        <taxon>metagenomes</taxon>
        <taxon>ecological metagenomes</taxon>
    </lineage>
</organism>
<dbReference type="GO" id="GO:0016740">
    <property type="term" value="F:transferase activity"/>
    <property type="evidence" value="ECO:0007669"/>
    <property type="project" value="UniProtKB-KW"/>
</dbReference>
<dbReference type="EMBL" id="UINC01048751">
    <property type="protein sequence ID" value="SVB59685.1"/>
    <property type="molecule type" value="Genomic_DNA"/>
</dbReference>
<keyword evidence="1" id="KW-0808">Transferase</keyword>
<feature type="non-terminal residue" evidence="3">
    <location>
        <position position="156"/>
    </location>
</feature>
<dbReference type="PANTHER" id="PTHR43861">
    <property type="entry name" value="TRANS-ACONITATE 2-METHYLTRANSFERASE-RELATED"/>
    <property type="match status" value="1"/>
</dbReference>
<feature type="domain" description="Methyltransferase" evidence="2">
    <location>
        <begin position="64"/>
        <end position="147"/>
    </location>
</feature>
<gene>
    <name evidence="3" type="ORF">METZ01_LOCUS212539</name>
</gene>
<evidence type="ECO:0000256" key="1">
    <source>
        <dbReference type="ARBA" id="ARBA00022679"/>
    </source>
</evidence>
<accession>A0A382FAI2</accession>
<dbReference type="InterPro" id="IPR041698">
    <property type="entry name" value="Methyltransf_25"/>
</dbReference>
<sequence length="156" mass="17021">MLAAERWRQMVEVEHAQSDELRGSVPPPVDHWRPYAAQFRADPRRSGDVLVDHLLEFIGPDDTVMDVGAGGGRLALPIALNCRSLVAVEASESMADVLTQQAQESGIANVTVVQNEWQDAVVDPADVVLCAHVLYTIRDIGGFLKKLGSHARKTVL</sequence>
<evidence type="ECO:0000313" key="3">
    <source>
        <dbReference type="EMBL" id="SVB59685.1"/>
    </source>
</evidence>
<proteinExistence type="predicted"/>
<dbReference type="Gene3D" id="3.40.50.150">
    <property type="entry name" value="Vaccinia Virus protein VP39"/>
    <property type="match status" value="1"/>
</dbReference>
<dbReference type="SUPFAM" id="SSF53335">
    <property type="entry name" value="S-adenosyl-L-methionine-dependent methyltransferases"/>
    <property type="match status" value="1"/>
</dbReference>
<name>A0A382FAI2_9ZZZZ</name>
<evidence type="ECO:0000259" key="2">
    <source>
        <dbReference type="Pfam" id="PF13649"/>
    </source>
</evidence>